<dbReference type="InterPro" id="IPR021308">
    <property type="entry name" value="GfcB"/>
</dbReference>
<dbReference type="RefSeq" id="WP_123643631.1">
    <property type="nucleotide sequence ID" value="NZ_ML119090.1"/>
</dbReference>
<evidence type="ECO:0000313" key="2">
    <source>
        <dbReference type="Proteomes" id="UP000268016"/>
    </source>
</evidence>
<sequence length="237" mass="24856">MSTRGRQAAGFNGALARAQRPWPGVTRAVAGRTSCAGLLLAALAILGAASCSRQGPGAGEIRQLLARAGVDRLDQPLILADLPVLGTAATLLPAGSNGDVVTWQAAGGAQISLEQGVVVATRGLGFDLMSADASATVARLSGPPEGGTYERFASYLDGENKTVFLAMVCRMQPGGREVLPILTSRYEVQRIEETCALPDATMTNDYWRQSDGTIRKSRQWVGPGVGYVEIELLADGR</sequence>
<dbReference type="Pfam" id="PF11102">
    <property type="entry name" value="YjbF"/>
    <property type="match status" value="1"/>
</dbReference>
<accession>A0A3N2QS98</accession>
<protein>
    <recommendedName>
        <fullName evidence="3">YjbF family lipoprotein</fullName>
    </recommendedName>
</protein>
<dbReference type="SUPFAM" id="SSF159270">
    <property type="entry name" value="YmcC-like"/>
    <property type="match status" value="1"/>
</dbReference>
<dbReference type="Proteomes" id="UP000268016">
    <property type="component" value="Unassembled WGS sequence"/>
</dbReference>
<dbReference type="InterPro" id="IPR023373">
    <property type="entry name" value="YmcC_sf"/>
</dbReference>
<evidence type="ECO:0000313" key="1">
    <source>
        <dbReference type="EMBL" id="ROT98092.1"/>
    </source>
</evidence>
<organism evidence="1 2">
    <name type="scientific">Histidinibacterium lentulum</name>
    <dbReference type="NCBI Taxonomy" id="2480588"/>
    <lineage>
        <taxon>Bacteria</taxon>
        <taxon>Pseudomonadati</taxon>
        <taxon>Pseudomonadota</taxon>
        <taxon>Alphaproteobacteria</taxon>
        <taxon>Rhodobacterales</taxon>
        <taxon>Paracoccaceae</taxon>
        <taxon>Histidinibacterium</taxon>
    </lineage>
</organism>
<proteinExistence type="predicted"/>
<dbReference type="EMBL" id="RDRB01000010">
    <property type="protein sequence ID" value="ROT98092.1"/>
    <property type="molecule type" value="Genomic_DNA"/>
</dbReference>
<evidence type="ECO:0008006" key="3">
    <source>
        <dbReference type="Google" id="ProtNLM"/>
    </source>
</evidence>
<dbReference type="Gene3D" id="2.40.360.10">
    <property type="entry name" value="YmcC-like"/>
    <property type="match status" value="1"/>
</dbReference>
<comment type="caution">
    <text evidence="1">The sequence shown here is derived from an EMBL/GenBank/DDBJ whole genome shotgun (WGS) entry which is preliminary data.</text>
</comment>
<name>A0A3N2QS98_9RHOB</name>
<reference evidence="1 2" key="1">
    <citation type="submission" date="2018-10" db="EMBL/GenBank/DDBJ databases">
        <title>Histidinibacterium lentulum gen. nov., sp. nov., a marine bacterium from the culture broth of Picochlorum sp. 122.</title>
        <authorList>
            <person name="Wang G."/>
        </authorList>
    </citation>
    <scope>NUCLEOTIDE SEQUENCE [LARGE SCALE GENOMIC DNA]</scope>
    <source>
        <strain evidence="1 2">B17</strain>
    </source>
</reference>
<dbReference type="OrthoDB" id="6237231at2"/>
<gene>
    <name evidence="1" type="ORF">EAT49_17645</name>
</gene>
<dbReference type="AlphaFoldDB" id="A0A3N2QS98"/>
<keyword evidence="2" id="KW-1185">Reference proteome</keyword>